<dbReference type="Proteomes" id="UP000030765">
    <property type="component" value="Unassembled WGS sequence"/>
</dbReference>
<reference evidence="2" key="2">
    <citation type="submission" date="2020-05" db="UniProtKB">
        <authorList>
            <consortium name="EnsemblMetazoa"/>
        </authorList>
    </citation>
    <scope>IDENTIFICATION</scope>
</reference>
<gene>
    <name evidence="1" type="ORF">ZHAS_00015557</name>
</gene>
<protein>
    <submittedName>
        <fullName evidence="1 2">Uncharacterized protein</fullName>
    </submittedName>
</protein>
<dbReference type="EMBL" id="KE525331">
    <property type="protein sequence ID" value="KFB47589.1"/>
    <property type="molecule type" value="Genomic_DNA"/>
</dbReference>
<dbReference type="AlphaFoldDB" id="A0A084WBJ5"/>
<dbReference type="EMBL" id="ATLV01022361">
    <property type="status" value="NOT_ANNOTATED_CDS"/>
    <property type="molecule type" value="Genomic_DNA"/>
</dbReference>
<organism evidence="1">
    <name type="scientific">Anopheles sinensis</name>
    <name type="common">Mosquito</name>
    <dbReference type="NCBI Taxonomy" id="74873"/>
    <lineage>
        <taxon>Eukaryota</taxon>
        <taxon>Metazoa</taxon>
        <taxon>Ecdysozoa</taxon>
        <taxon>Arthropoda</taxon>
        <taxon>Hexapoda</taxon>
        <taxon>Insecta</taxon>
        <taxon>Pterygota</taxon>
        <taxon>Neoptera</taxon>
        <taxon>Endopterygota</taxon>
        <taxon>Diptera</taxon>
        <taxon>Nematocera</taxon>
        <taxon>Culicoidea</taxon>
        <taxon>Culicidae</taxon>
        <taxon>Anophelinae</taxon>
        <taxon>Anopheles</taxon>
    </lineage>
</organism>
<evidence type="ECO:0000313" key="3">
    <source>
        <dbReference type="Proteomes" id="UP000030765"/>
    </source>
</evidence>
<dbReference type="VEuPathDB" id="VectorBase:ASIC015557"/>
<name>A0A084WBJ5_ANOSI</name>
<keyword evidence="3" id="KW-1185">Reference proteome</keyword>
<accession>A0A084WBJ5</accession>
<evidence type="ECO:0000313" key="1">
    <source>
        <dbReference type="EMBL" id="KFB47589.1"/>
    </source>
</evidence>
<proteinExistence type="predicted"/>
<evidence type="ECO:0000313" key="2">
    <source>
        <dbReference type="EnsemblMetazoa" id="ASIC015557-PA"/>
    </source>
</evidence>
<sequence length="103" mass="12145">MFSDRFRAVKVNSMRNCRRREEEAETYSDARRASLEEQKAKQLQFLSAIAEPPMCHRRETIEQGVSQMRSLLFICTNSIPRSLSRFVSKETLLRYTVFGRIPR</sequence>
<dbReference type="EnsemblMetazoa" id="ASIC015557-RA">
    <property type="protein sequence ID" value="ASIC015557-PA"/>
    <property type="gene ID" value="ASIC015557"/>
</dbReference>
<reference evidence="1 3" key="1">
    <citation type="journal article" date="2014" name="BMC Genomics">
        <title>Genome sequence of Anopheles sinensis provides insight into genetics basis of mosquito competence for malaria parasites.</title>
        <authorList>
            <person name="Zhou D."/>
            <person name="Zhang D."/>
            <person name="Ding G."/>
            <person name="Shi L."/>
            <person name="Hou Q."/>
            <person name="Ye Y."/>
            <person name="Xu Y."/>
            <person name="Zhou H."/>
            <person name="Xiong C."/>
            <person name="Li S."/>
            <person name="Yu J."/>
            <person name="Hong S."/>
            <person name="Yu X."/>
            <person name="Zou P."/>
            <person name="Chen C."/>
            <person name="Chang X."/>
            <person name="Wang W."/>
            <person name="Lv Y."/>
            <person name="Sun Y."/>
            <person name="Ma L."/>
            <person name="Shen B."/>
            <person name="Zhu C."/>
        </authorList>
    </citation>
    <scope>NUCLEOTIDE SEQUENCE [LARGE SCALE GENOMIC DNA]</scope>
</reference>